<dbReference type="PRINTS" id="PR00508">
    <property type="entry name" value="S21N4MTFRASE"/>
</dbReference>
<dbReference type="PANTHER" id="PTHR13370">
    <property type="entry name" value="RNA METHYLASE-RELATED"/>
    <property type="match status" value="1"/>
</dbReference>
<dbReference type="InterPro" id="IPR002941">
    <property type="entry name" value="DNA_methylase_N4/N6"/>
</dbReference>
<proteinExistence type="inferred from homology"/>
<dbReference type="RefSeq" id="WP_000855823.1">
    <property type="nucleotide sequence ID" value="NZ_AKQI01000002.1"/>
</dbReference>
<dbReference type="Pfam" id="PF01555">
    <property type="entry name" value="N6_N4_Mtase"/>
    <property type="match status" value="1"/>
</dbReference>
<dbReference type="InterPro" id="IPR001091">
    <property type="entry name" value="RM_Methyltransferase"/>
</dbReference>
<evidence type="ECO:0000256" key="2">
    <source>
        <dbReference type="ARBA" id="ARBA00022603"/>
    </source>
</evidence>
<dbReference type="InterPro" id="IPR002052">
    <property type="entry name" value="DNA_methylase_N6_adenine_CS"/>
</dbReference>
<dbReference type="PROSITE" id="PS00092">
    <property type="entry name" value="N6_MTASE"/>
    <property type="match status" value="1"/>
</dbReference>
<accession>A0ABC9QUC8</accession>
<dbReference type="GO" id="GO:0032259">
    <property type="term" value="P:methylation"/>
    <property type="evidence" value="ECO:0007669"/>
    <property type="project" value="UniProtKB-KW"/>
</dbReference>
<organism evidence="5 6">
    <name type="scientific">Helicobacter pylori Hp P-13b</name>
    <dbReference type="NCBI Taxonomy" id="992107"/>
    <lineage>
        <taxon>Bacteria</taxon>
        <taxon>Pseudomonadati</taxon>
        <taxon>Campylobacterota</taxon>
        <taxon>Epsilonproteobacteria</taxon>
        <taxon>Campylobacterales</taxon>
        <taxon>Helicobacteraceae</taxon>
        <taxon>Helicobacter</taxon>
    </lineage>
</organism>
<dbReference type="AlphaFoldDB" id="A0ABC9QUC8"/>
<evidence type="ECO:0000313" key="5">
    <source>
        <dbReference type="EMBL" id="EJC34723.1"/>
    </source>
</evidence>
<name>A0ABC9QUC8_HELPX</name>
<dbReference type="GO" id="GO:0008168">
    <property type="term" value="F:methyltransferase activity"/>
    <property type="evidence" value="ECO:0007669"/>
    <property type="project" value="UniProtKB-KW"/>
</dbReference>
<evidence type="ECO:0000256" key="1">
    <source>
        <dbReference type="ARBA" id="ARBA00006594"/>
    </source>
</evidence>
<evidence type="ECO:0000256" key="3">
    <source>
        <dbReference type="ARBA" id="ARBA00022679"/>
    </source>
</evidence>
<dbReference type="InterPro" id="IPR029063">
    <property type="entry name" value="SAM-dependent_MTases_sf"/>
</dbReference>
<dbReference type="PANTHER" id="PTHR13370:SF3">
    <property type="entry name" value="TRNA (GUANINE(10)-N2)-METHYLTRANSFERASE HOMOLOG"/>
    <property type="match status" value="1"/>
</dbReference>
<gene>
    <name evidence="5" type="ORF">HPHPP13B_0021</name>
</gene>
<keyword evidence="2 5" id="KW-0489">Methyltransferase</keyword>
<comment type="similarity">
    <text evidence="1">Belongs to the N(4)/N(6)-methyltransferase family.</text>
</comment>
<dbReference type="Gene3D" id="3.40.50.150">
    <property type="entry name" value="Vaccinia Virus protein VP39"/>
    <property type="match status" value="1"/>
</dbReference>
<evidence type="ECO:0000313" key="6">
    <source>
        <dbReference type="Proteomes" id="UP000003392"/>
    </source>
</evidence>
<feature type="domain" description="DNA methylase N-4/N-6" evidence="4">
    <location>
        <begin position="402"/>
        <end position="632"/>
    </location>
</feature>
<keyword evidence="3" id="KW-0808">Transferase</keyword>
<evidence type="ECO:0000259" key="4">
    <source>
        <dbReference type="Pfam" id="PF01555"/>
    </source>
</evidence>
<comment type="caution">
    <text evidence="5">The sequence shown here is derived from an EMBL/GenBank/DDBJ whole genome shotgun (WGS) entry which is preliminary data.</text>
</comment>
<protein>
    <submittedName>
        <fullName evidence="5">DNA methylase family protein</fullName>
    </submittedName>
</protein>
<dbReference type="EMBL" id="AKQI01000002">
    <property type="protein sequence ID" value="EJC34723.1"/>
    <property type="molecule type" value="Genomic_DNA"/>
</dbReference>
<dbReference type="SUPFAM" id="SSF53335">
    <property type="entry name" value="S-adenosyl-L-methionine-dependent methyltransferases"/>
    <property type="match status" value="1"/>
</dbReference>
<dbReference type="Proteomes" id="UP000003392">
    <property type="component" value="Unassembled WGS sequence"/>
</dbReference>
<sequence length="754" mass="87924">MKTNEAQFYEVLENLFIGVKIEDQPESLLDSSPRAMKNGMINLMKAKSQYYHHKKQKLKKLIDSKCQNNNDLKEELFDKLYSFFKRYFSANGGIYFNDTPLYDDLYTKSDYEKCSLKKDTALFYKTKDLYYVKSETIYKDFCFELEGILFNFDASLLESKKYNEKVDLIFDLKNIVKDKDTKTNTLNFSVTLSSKGTQTKTNEILKECSNQGVKLDEEVLKKAFVKFKKQGSMDYFIHKNAQGFLKEQLDLYLFEYLFKEMTAFDHKRLNGINIIKEVALEVIALVSEFENELCKIWNKPRLVLNSHFIVSLDKLKAKNYDLNKITTHPNYPKQVKEWQDLNLEIADNLLGNEFLPLDTLYFKDLEEEVKSLFSENEINGTLIKSENYQALNSLKNRYKEAIDCIYIDPPFNTGSDFAYIDRFQDSTWLSLMHNRLQLAYDFLSHQGSFYLHLDNNANYLGRMLLNDIFGKENFRNEIIWYYSNKMANSGNSFAKNTETILNYSKGEEYIFYRQKEPRSEPVLLSKREGRDGKNMRARDENGKVIYELSHERYVDTLWNIAIIGSTSTERVKSDENLTQKPEKLLERVIKASSNENSIVCDFFAGSGTTCAVVHKLKRKYIGVEMGEHFERVILPRLKKVIGGFKSGAAKEFNGGGVIKVYELESYEEILRKIKYEDNDKPLAYDEQYSDLVERKEHSYTLNIEALENMGVDIKETLENLHGVGVEFFNEKVVKFKGNDKEVGILKALKEALIW</sequence>
<reference evidence="5 6" key="1">
    <citation type="submission" date="2012-05" db="EMBL/GenBank/DDBJ databases">
        <title>Genome sequence of Helicobacter pylori Hp P-13b.</title>
        <authorList>
            <person name="Blanchard T.G."/>
            <person name="Czinn S.J."/>
            <person name="McCracken C."/>
            <person name="Abolude K."/>
            <person name="Maroo A."/>
            <person name="Santana-Cruz I."/>
            <person name="Tallon L.J."/>
            <person name="Ficke F.W.F."/>
        </authorList>
    </citation>
    <scope>NUCLEOTIDE SEQUENCE [LARGE SCALE GENOMIC DNA]</scope>
    <source>
        <strain evidence="5 6">Hp P-13b</strain>
    </source>
</reference>